<dbReference type="EMBL" id="KQ474073">
    <property type="protein sequence ID" value="KPV78122.1"/>
    <property type="molecule type" value="Genomic_DNA"/>
</dbReference>
<dbReference type="Gene3D" id="2.40.40.10">
    <property type="entry name" value="RlpA-like domain"/>
    <property type="match status" value="1"/>
</dbReference>
<organism evidence="3 4">
    <name type="scientific">Rhodotorula graminis (strain WP1)</name>
    <dbReference type="NCBI Taxonomy" id="578459"/>
    <lineage>
        <taxon>Eukaryota</taxon>
        <taxon>Fungi</taxon>
        <taxon>Dikarya</taxon>
        <taxon>Basidiomycota</taxon>
        <taxon>Pucciniomycotina</taxon>
        <taxon>Microbotryomycetes</taxon>
        <taxon>Sporidiobolales</taxon>
        <taxon>Sporidiobolaceae</taxon>
        <taxon>Rhodotorula</taxon>
    </lineage>
</organism>
<dbReference type="AlphaFoldDB" id="A0A194SBZ2"/>
<evidence type="ECO:0000313" key="4">
    <source>
        <dbReference type="Proteomes" id="UP000053890"/>
    </source>
</evidence>
<dbReference type="InterPro" id="IPR051477">
    <property type="entry name" value="Expansin_CellWall"/>
</dbReference>
<gene>
    <name evidence="3" type="ORF">RHOBADRAFT_11235</name>
</gene>
<dbReference type="PANTHER" id="PTHR31836">
    <property type="match status" value="1"/>
</dbReference>
<dbReference type="RefSeq" id="XP_018274171.1">
    <property type="nucleotide sequence ID" value="XM_018412035.1"/>
</dbReference>
<name>A0A194SBZ2_RHOGW</name>
<evidence type="ECO:0000259" key="2">
    <source>
        <dbReference type="Pfam" id="PF03330"/>
    </source>
</evidence>
<dbReference type="Proteomes" id="UP000053890">
    <property type="component" value="Unassembled WGS sequence"/>
</dbReference>
<accession>A0A194SBZ2</accession>
<dbReference type="SUPFAM" id="SSF50685">
    <property type="entry name" value="Barwin-like endoglucanases"/>
    <property type="match status" value="1"/>
</dbReference>
<dbReference type="OrthoDB" id="623670at2759"/>
<dbReference type="InterPro" id="IPR009009">
    <property type="entry name" value="RlpA-like_DPBB"/>
</dbReference>
<reference evidence="3 4" key="1">
    <citation type="journal article" date="2015" name="Front. Microbiol.">
        <title>Genome sequence of the plant growth promoting endophytic yeast Rhodotorula graminis WP1.</title>
        <authorList>
            <person name="Firrincieli A."/>
            <person name="Otillar R."/>
            <person name="Salamov A."/>
            <person name="Schmutz J."/>
            <person name="Khan Z."/>
            <person name="Redman R.S."/>
            <person name="Fleck N.D."/>
            <person name="Lindquist E."/>
            <person name="Grigoriev I.V."/>
            <person name="Doty S.L."/>
        </authorList>
    </citation>
    <scope>NUCLEOTIDE SEQUENCE [LARGE SCALE GENOMIC DNA]</scope>
    <source>
        <strain evidence="3 4">WP1</strain>
    </source>
</reference>
<keyword evidence="1" id="KW-0732">Signal</keyword>
<sequence length="97" mass="9790">YSGQATFYSQGGAAGSCGNYASDSDYVVAVNAAQMNSGWCGRKVVVTNTANGKTMSATVADTCPGCSYGSLDLSTGAFGAIGSYDTGVLPIKWSFSS</sequence>
<dbReference type="GeneID" id="28972484"/>
<dbReference type="Pfam" id="PF03330">
    <property type="entry name" value="DPBB_1"/>
    <property type="match status" value="1"/>
</dbReference>
<dbReference type="PANTHER" id="PTHR31836:SF25">
    <property type="entry name" value="RLPA-LIKE PROTEIN DOUBLE-PSI BETA-BARREL DOMAIN-CONTAINING PROTEIN"/>
    <property type="match status" value="1"/>
</dbReference>
<evidence type="ECO:0000256" key="1">
    <source>
        <dbReference type="ARBA" id="ARBA00022729"/>
    </source>
</evidence>
<dbReference type="InterPro" id="IPR036908">
    <property type="entry name" value="RlpA-like_sf"/>
</dbReference>
<feature type="domain" description="RlpA-like protein double-psi beta-barrel" evidence="2">
    <location>
        <begin position="3"/>
        <end position="92"/>
    </location>
</feature>
<dbReference type="CDD" id="cd22191">
    <property type="entry name" value="DPBB_RlpA_EXP_N-like"/>
    <property type="match status" value="1"/>
</dbReference>
<feature type="non-terminal residue" evidence="3">
    <location>
        <position position="1"/>
    </location>
</feature>
<dbReference type="STRING" id="578459.A0A194SBZ2"/>
<keyword evidence="4" id="KW-1185">Reference proteome</keyword>
<dbReference type="OMA" id="RCAGCAF"/>
<protein>
    <recommendedName>
        <fullName evidence="2">RlpA-like protein double-psi beta-barrel domain-containing protein</fullName>
    </recommendedName>
</protein>
<evidence type="ECO:0000313" key="3">
    <source>
        <dbReference type="EMBL" id="KPV78122.1"/>
    </source>
</evidence>
<proteinExistence type="predicted"/>